<sequence length="66" mass="7953">MDCCGSLTLTLSPDFSFSSLISLFGAIVSFYMKNYRQHRRMLFSQHCGRTRDAHWQPVLWYYQYYK</sequence>
<evidence type="ECO:0000313" key="3">
    <source>
        <dbReference type="Proteomes" id="UP000324222"/>
    </source>
</evidence>
<keyword evidence="1" id="KW-1133">Transmembrane helix</keyword>
<evidence type="ECO:0000256" key="1">
    <source>
        <dbReference type="SAM" id="Phobius"/>
    </source>
</evidence>
<evidence type="ECO:0000313" key="2">
    <source>
        <dbReference type="EMBL" id="MPC44655.1"/>
    </source>
</evidence>
<organism evidence="2 3">
    <name type="scientific">Portunus trituberculatus</name>
    <name type="common">Swimming crab</name>
    <name type="synonym">Neptunus trituberculatus</name>
    <dbReference type="NCBI Taxonomy" id="210409"/>
    <lineage>
        <taxon>Eukaryota</taxon>
        <taxon>Metazoa</taxon>
        <taxon>Ecdysozoa</taxon>
        <taxon>Arthropoda</taxon>
        <taxon>Crustacea</taxon>
        <taxon>Multicrustacea</taxon>
        <taxon>Malacostraca</taxon>
        <taxon>Eumalacostraca</taxon>
        <taxon>Eucarida</taxon>
        <taxon>Decapoda</taxon>
        <taxon>Pleocyemata</taxon>
        <taxon>Brachyura</taxon>
        <taxon>Eubrachyura</taxon>
        <taxon>Portunoidea</taxon>
        <taxon>Portunidae</taxon>
        <taxon>Portuninae</taxon>
        <taxon>Portunus</taxon>
    </lineage>
</organism>
<gene>
    <name evidence="2" type="ORF">E2C01_038332</name>
</gene>
<reference evidence="2 3" key="1">
    <citation type="submission" date="2019-05" db="EMBL/GenBank/DDBJ databases">
        <title>Another draft genome of Portunus trituberculatus and its Hox gene families provides insights of decapod evolution.</title>
        <authorList>
            <person name="Jeong J.-H."/>
            <person name="Song I."/>
            <person name="Kim S."/>
            <person name="Choi T."/>
            <person name="Kim D."/>
            <person name="Ryu S."/>
            <person name="Kim W."/>
        </authorList>
    </citation>
    <scope>NUCLEOTIDE SEQUENCE [LARGE SCALE GENOMIC DNA]</scope>
    <source>
        <tissue evidence="2">Muscle</tissue>
    </source>
</reference>
<feature type="transmembrane region" description="Helical" evidence="1">
    <location>
        <begin position="15"/>
        <end position="32"/>
    </location>
</feature>
<dbReference type="AlphaFoldDB" id="A0A5B7FGI6"/>
<dbReference type="EMBL" id="VSRR010006382">
    <property type="protein sequence ID" value="MPC44655.1"/>
    <property type="molecule type" value="Genomic_DNA"/>
</dbReference>
<keyword evidence="3" id="KW-1185">Reference proteome</keyword>
<protein>
    <submittedName>
        <fullName evidence="2">Uncharacterized protein</fullName>
    </submittedName>
</protein>
<comment type="caution">
    <text evidence="2">The sequence shown here is derived from an EMBL/GenBank/DDBJ whole genome shotgun (WGS) entry which is preliminary data.</text>
</comment>
<keyword evidence="1" id="KW-0812">Transmembrane</keyword>
<accession>A0A5B7FGI6</accession>
<keyword evidence="1" id="KW-0472">Membrane</keyword>
<proteinExistence type="predicted"/>
<name>A0A5B7FGI6_PORTR</name>
<dbReference type="Proteomes" id="UP000324222">
    <property type="component" value="Unassembled WGS sequence"/>
</dbReference>